<evidence type="ECO:0000313" key="2">
    <source>
        <dbReference type="EMBL" id="SDT84708.1"/>
    </source>
</evidence>
<feature type="compositionally biased region" description="Low complexity" evidence="1">
    <location>
        <begin position="52"/>
        <end position="74"/>
    </location>
</feature>
<feature type="region of interest" description="Disordered" evidence="1">
    <location>
        <begin position="46"/>
        <end position="99"/>
    </location>
</feature>
<evidence type="ECO:0000313" key="3">
    <source>
        <dbReference type="EMBL" id="SDT84896.1"/>
    </source>
</evidence>
<sequence length="99" mass="10705">MADPVWLPDVLRAEGLKVDIYPGAFERGHGDFGTIWGPFMHHTGSFGETPRVSRSTRLSGSRRNSTSRRTVLSRCAASASHGTRAPARGRASPRTTATP</sequence>
<protein>
    <submittedName>
        <fullName evidence="3">Uncharacterized protein</fullName>
    </submittedName>
</protein>
<dbReference type="EMBL" id="FNLM01000031">
    <property type="protein sequence ID" value="SDT94334.1"/>
    <property type="molecule type" value="Genomic_DNA"/>
</dbReference>
<dbReference type="EMBL" id="FNLM01000010">
    <property type="protein sequence ID" value="SDT84708.1"/>
    <property type="molecule type" value="Genomic_DNA"/>
</dbReference>
<evidence type="ECO:0000313" key="6">
    <source>
        <dbReference type="Proteomes" id="UP000183180"/>
    </source>
</evidence>
<evidence type="ECO:0000256" key="1">
    <source>
        <dbReference type="SAM" id="MobiDB-lite"/>
    </source>
</evidence>
<organism evidence="3 6">
    <name type="scientific">Gordonia westfalica</name>
    <dbReference type="NCBI Taxonomy" id="158898"/>
    <lineage>
        <taxon>Bacteria</taxon>
        <taxon>Bacillati</taxon>
        <taxon>Actinomycetota</taxon>
        <taxon>Actinomycetes</taxon>
        <taxon>Mycobacteriales</taxon>
        <taxon>Gordoniaceae</taxon>
        <taxon>Gordonia</taxon>
    </lineage>
</organism>
<name>A0A1H2DQ05_9ACTN</name>
<dbReference type="Proteomes" id="UP000183180">
    <property type="component" value="Unassembled WGS sequence"/>
</dbReference>
<accession>A0A1H2DQ05</accession>
<evidence type="ECO:0000313" key="4">
    <source>
        <dbReference type="EMBL" id="SDT85127.1"/>
    </source>
</evidence>
<reference evidence="3 6" key="1">
    <citation type="submission" date="2016-10" db="EMBL/GenBank/DDBJ databases">
        <authorList>
            <person name="de Groot N.N."/>
        </authorList>
    </citation>
    <scope>NUCLEOTIDE SEQUENCE [LARGE SCALE GENOMIC DNA]</scope>
    <source>
        <strain evidence="3 6">DSM 44215</strain>
    </source>
</reference>
<proteinExistence type="predicted"/>
<dbReference type="AlphaFoldDB" id="A0A1H2DQ05"/>
<evidence type="ECO:0000313" key="5">
    <source>
        <dbReference type="EMBL" id="SDT94334.1"/>
    </source>
</evidence>
<dbReference type="STRING" id="158898.SAMN04488548_11027"/>
<gene>
    <name evidence="2" type="ORF">SAMN04488548_11027</name>
    <name evidence="3" type="ORF">SAMN04488548_11219</name>
    <name evidence="4" type="ORF">SAMN04488548_11527</name>
    <name evidence="5" type="ORF">SAMN04488548_13125</name>
</gene>
<dbReference type="EMBL" id="FNLM01000015">
    <property type="protein sequence ID" value="SDT85127.1"/>
    <property type="molecule type" value="Genomic_DNA"/>
</dbReference>
<dbReference type="EMBL" id="FNLM01000012">
    <property type="protein sequence ID" value="SDT84896.1"/>
    <property type="molecule type" value="Genomic_DNA"/>
</dbReference>